<dbReference type="InterPro" id="IPR004474">
    <property type="entry name" value="LytR_CpsA_psr"/>
</dbReference>
<dbReference type="Proteomes" id="UP000320239">
    <property type="component" value="Unassembled WGS sequence"/>
</dbReference>
<dbReference type="EMBL" id="VIWY01000002">
    <property type="protein sequence ID" value="TWG24528.1"/>
    <property type="molecule type" value="Genomic_DNA"/>
</dbReference>
<feature type="domain" description="Cell envelope-related transcriptional attenuator" evidence="4">
    <location>
        <begin position="113"/>
        <end position="269"/>
    </location>
</feature>
<name>A0A561WKY5_ACTTI</name>
<dbReference type="PANTHER" id="PTHR33392:SF6">
    <property type="entry name" value="POLYISOPRENYL-TEICHOIC ACID--PEPTIDOGLYCAN TEICHOIC ACID TRANSFERASE TAGU"/>
    <property type="match status" value="1"/>
</dbReference>
<keyword evidence="3" id="KW-0812">Transmembrane</keyword>
<dbReference type="OrthoDB" id="5171929at2"/>
<gene>
    <name evidence="5" type="ORF">FHX34_1021088</name>
</gene>
<sequence length="361" mass="38568">MPATGQPLDEPATTEPTEATGEQPDGGPASRRRRKWLRITLILTLIPVVLIAGAAVAGTFYFRSVTSDVARVDAFSAVPEAARPTKDTVAKDALNFLVLGSDTRDPENTGGSRSDTIIVLHLTRDRSAAQLISIPRDTWVHVPRSADGKHGDVNAKINAAYAWGGVPLTVQTVESYTGIRIDHVAMVDFAGFKEIVDALGGVRITVEQAFTSTHSLSKDSVRKFQAGPQTMDGATALDYARERYAFKDGDFARIRHQQDVIKAVLDKASSGGVLTNPAKLNAFLRATTSAVGVDKTLNLLDMAMELRHLRSGNLAFYTSPSSGTGMKGDQSVVLPDRARAKKLFTAIRKDDPAAAAAVAAA</sequence>
<evidence type="ECO:0000313" key="6">
    <source>
        <dbReference type="Proteomes" id="UP000320239"/>
    </source>
</evidence>
<evidence type="ECO:0000256" key="2">
    <source>
        <dbReference type="SAM" id="MobiDB-lite"/>
    </source>
</evidence>
<comment type="caution">
    <text evidence="5">The sequence shown here is derived from an EMBL/GenBank/DDBJ whole genome shotgun (WGS) entry which is preliminary data.</text>
</comment>
<dbReference type="RefSeq" id="WP_122977622.1">
    <property type="nucleotide sequence ID" value="NZ_BOMX01000162.1"/>
</dbReference>
<protein>
    <submittedName>
        <fullName evidence="5">LytR family transcriptional attenuator</fullName>
    </submittedName>
</protein>
<proteinExistence type="inferred from homology"/>
<feature type="compositionally biased region" description="Low complexity" evidence="2">
    <location>
        <begin position="10"/>
        <end position="22"/>
    </location>
</feature>
<evidence type="ECO:0000256" key="3">
    <source>
        <dbReference type="SAM" id="Phobius"/>
    </source>
</evidence>
<dbReference type="InterPro" id="IPR050922">
    <property type="entry name" value="LytR/CpsA/Psr_CW_biosynth"/>
</dbReference>
<evidence type="ECO:0000256" key="1">
    <source>
        <dbReference type="ARBA" id="ARBA00006068"/>
    </source>
</evidence>
<dbReference type="PANTHER" id="PTHR33392">
    <property type="entry name" value="POLYISOPRENYL-TEICHOIC ACID--PEPTIDOGLYCAN TEICHOIC ACID TRANSFERASE TAGU"/>
    <property type="match status" value="1"/>
</dbReference>
<comment type="similarity">
    <text evidence="1">Belongs to the LytR/CpsA/Psr (LCP) family.</text>
</comment>
<keyword evidence="6" id="KW-1185">Reference proteome</keyword>
<keyword evidence="3" id="KW-0472">Membrane</keyword>
<reference evidence="5 6" key="1">
    <citation type="submission" date="2019-06" db="EMBL/GenBank/DDBJ databases">
        <title>Sequencing the genomes of 1000 actinobacteria strains.</title>
        <authorList>
            <person name="Klenk H.-P."/>
        </authorList>
    </citation>
    <scope>NUCLEOTIDE SEQUENCE [LARGE SCALE GENOMIC DNA]</scope>
    <source>
        <strain evidence="5 6">DSM 43866</strain>
    </source>
</reference>
<dbReference type="NCBIfam" id="TIGR00350">
    <property type="entry name" value="lytR_cpsA_psr"/>
    <property type="match status" value="1"/>
</dbReference>
<dbReference type="Gene3D" id="3.40.630.190">
    <property type="entry name" value="LCP protein"/>
    <property type="match status" value="1"/>
</dbReference>
<organism evidence="5 6">
    <name type="scientific">Actinoplanes teichomyceticus</name>
    <dbReference type="NCBI Taxonomy" id="1867"/>
    <lineage>
        <taxon>Bacteria</taxon>
        <taxon>Bacillati</taxon>
        <taxon>Actinomycetota</taxon>
        <taxon>Actinomycetes</taxon>
        <taxon>Micromonosporales</taxon>
        <taxon>Micromonosporaceae</taxon>
        <taxon>Actinoplanes</taxon>
    </lineage>
</organism>
<evidence type="ECO:0000313" key="5">
    <source>
        <dbReference type="EMBL" id="TWG24528.1"/>
    </source>
</evidence>
<accession>A0A561WKY5</accession>
<dbReference type="AlphaFoldDB" id="A0A561WKY5"/>
<dbReference type="Pfam" id="PF03816">
    <property type="entry name" value="LytR_cpsA_psr"/>
    <property type="match status" value="1"/>
</dbReference>
<feature type="region of interest" description="Disordered" evidence="2">
    <location>
        <begin position="1"/>
        <end position="31"/>
    </location>
</feature>
<feature type="transmembrane region" description="Helical" evidence="3">
    <location>
        <begin position="39"/>
        <end position="62"/>
    </location>
</feature>
<keyword evidence="3" id="KW-1133">Transmembrane helix</keyword>
<evidence type="ECO:0000259" key="4">
    <source>
        <dbReference type="Pfam" id="PF03816"/>
    </source>
</evidence>